<feature type="domain" description="Histidine kinase" evidence="11">
    <location>
        <begin position="256"/>
        <end position="488"/>
    </location>
</feature>
<dbReference type="SUPFAM" id="SSF52172">
    <property type="entry name" value="CheY-like"/>
    <property type="match status" value="1"/>
</dbReference>
<evidence type="ECO:0000256" key="3">
    <source>
        <dbReference type="ARBA" id="ARBA00021495"/>
    </source>
</evidence>
<dbReference type="Pfam" id="PF00072">
    <property type="entry name" value="Response_reg"/>
    <property type="match status" value="1"/>
</dbReference>
<comment type="catalytic activity">
    <reaction evidence="1">
        <text>ATP + protein L-histidine = ADP + protein N-phospho-L-histidine.</text>
        <dbReference type="EC" id="2.7.13.3"/>
    </reaction>
</comment>
<organism evidence="15 16">
    <name type="scientific">Burkholderia aenigmatica</name>
    <dbReference type="NCBI Taxonomy" id="2015348"/>
    <lineage>
        <taxon>Bacteria</taxon>
        <taxon>Pseudomonadati</taxon>
        <taxon>Pseudomonadota</taxon>
        <taxon>Betaproteobacteria</taxon>
        <taxon>Burkholderiales</taxon>
        <taxon>Burkholderiaceae</taxon>
        <taxon>Burkholderia</taxon>
        <taxon>Burkholderia cepacia complex</taxon>
    </lineage>
</organism>
<evidence type="ECO:0000259" key="11">
    <source>
        <dbReference type="PROSITE" id="PS50109"/>
    </source>
</evidence>
<feature type="modified residue" description="Phosphohistidine" evidence="9">
    <location>
        <position position="52"/>
    </location>
</feature>
<name>A0A228I2R5_9BURK</name>
<dbReference type="EMBL" id="NKFA01000020">
    <property type="protein sequence ID" value="OXI36708.1"/>
    <property type="molecule type" value="Genomic_DNA"/>
</dbReference>
<evidence type="ECO:0000256" key="9">
    <source>
        <dbReference type="PROSITE-ProRule" id="PRU00110"/>
    </source>
</evidence>
<evidence type="ECO:0000259" key="12">
    <source>
        <dbReference type="PROSITE" id="PS50110"/>
    </source>
</evidence>
<dbReference type="OrthoDB" id="9803176at2"/>
<dbReference type="PROSITE" id="PS50851">
    <property type="entry name" value="CHEW"/>
    <property type="match status" value="1"/>
</dbReference>
<dbReference type="AlphaFoldDB" id="A0A228I2R5"/>
<dbReference type="GO" id="GO:0006935">
    <property type="term" value="P:chemotaxis"/>
    <property type="evidence" value="ECO:0007669"/>
    <property type="project" value="InterPro"/>
</dbReference>
<dbReference type="InterPro" id="IPR002545">
    <property type="entry name" value="CheW-lke_dom"/>
</dbReference>
<dbReference type="InterPro" id="IPR001789">
    <property type="entry name" value="Sig_transdc_resp-reg_receiver"/>
</dbReference>
<dbReference type="SUPFAM" id="SSF47226">
    <property type="entry name" value="Histidine-containing phosphotransfer domain, HPT domain"/>
    <property type="match status" value="1"/>
</dbReference>
<dbReference type="InterPro" id="IPR036890">
    <property type="entry name" value="HATPase_C_sf"/>
</dbReference>
<proteinExistence type="predicted"/>
<evidence type="ECO:0000256" key="4">
    <source>
        <dbReference type="ARBA" id="ARBA00022553"/>
    </source>
</evidence>
<feature type="domain" description="CheW-like" evidence="13">
    <location>
        <begin position="490"/>
        <end position="624"/>
    </location>
</feature>
<evidence type="ECO:0000256" key="10">
    <source>
        <dbReference type="PROSITE-ProRule" id="PRU00169"/>
    </source>
</evidence>
<protein>
    <recommendedName>
        <fullName evidence="3">Chemotaxis protein CheA</fullName>
        <ecNumber evidence="2">2.7.13.3</ecNumber>
    </recommendedName>
</protein>
<dbReference type="SMART" id="SM00448">
    <property type="entry name" value="REC"/>
    <property type="match status" value="1"/>
</dbReference>
<dbReference type="SUPFAM" id="SSF55874">
    <property type="entry name" value="ATPase domain of HSP90 chaperone/DNA topoisomerase II/histidine kinase"/>
    <property type="match status" value="1"/>
</dbReference>
<dbReference type="Gene3D" id="3.30.565.10">
    <property type="entry name" value="Histidine kinase-like ATPase, C-terminal domain"/>
    <property type="match status" value="1"/>
</dbReference>
<evidence type="ECO:0000256" key="7">
    <source>
        <dbReference type="ARBA" id="ARBA00023012"/>
    </source>
</evidence>
<dbReference type="SUPFAM" id="SSF50341">
    <property type="entry name" value="CheW-like"/>
    <property type="match status" value="1"/>
</dbReference>
<evidence type="ECO:0000256" key="8">
    <source>
        <dbReference type="ARBA" id="ARBA00035100"/>
    </source>
</evidence>
<dbReference type="Gene3D" id="2.30.30.40">
    <property type="entry name" value="SH3 Domains"/>
    <property type="match status" value="1"/>
</dbReference>
<dbReference type="InterPro" id="IPR051315">
    <property type="entry name" value="Bact_Chemotaxis_CheA"/>
</dbReference>
<dbReference type="InterPro" id="IPR004358">
    <property type="entry name" value="Sig_transdc_His_kin-like_C"/>
</dbReference>
<evidence type="ECO:0000256" key="1">
    <source>
        <dbReference type="ARBA" id="ARBA00000085"/>
    </source>
</evidence>
<sequence length="770" mass="83669">MSGDDDLSHLSLLELYREETRTQTQALSERLLALESGEPDSVALEACMRAAHSLKGAARIVGVPLGVEIAGRMEECFVAAQSGTIALTATHVDVLLAGVDLLVRVGDPQGPPVSQTEIDVFAAALTGADGAQTMQAPAAVPPPMPPSIVPPYREHDGAANEPVGAGATVPPLAVSGTVPDPAQAGRVAGAGAMRRVRADTLNRLLSLSGESLVESRWLKPFAESMLRVKRAQRDAARSLDLMYEQFADDLDAGMLASMNEVRHMLNDLQRSLAERMDEFDRFERRSTHIAEQLYDEALQCRMRPFGDATRAYPRIVRDLARSLGKQVRFSIVGEGTQVDRDILDLLDAPLGHLLRNAIDHGVDSPEARRARGKPAEASVTLEARHSAGSLLVSVIDDGPGVDMDALRAAVVRQRLTDDETAARLSDPELLEFLLLPGFSMRDAVTDVSGRGVGLDAVQEMVRGVRGAVRIFNEPGAGMRFVLQLPLTLSVIRSLLVEVGGEPYAFPLAHVRRTLELPHDNIDVLEGQPHFPFDGRRAGLVAAHQLLDAGEPDAARTSTAVVVVGGEPELYGVAVDRFLGERMLVVQPLDSRLHKIQNIAAGALLENGDPVLIVDVEDMIRSVDKLVRGGQLARLTRDPQLALADRRRRVLVVDDSLTVRELERKLLEKRGYDVTVAVDGMEGWNAVRSDAFDLVVTDVDMPRMDGIELVTLIKSDPMLKRVPVMIVSYKDRDEDRRRGLDAGADYYLAKSSFHDEALLDAVHDLIGDARG</sequence>
<evidence type="ECO:0000313" key="16">
    <source>
        <dbReference type="Proteomes" id="UP000214600"/>
    </source>
</evidence>
<dbReference type="PRINTS" id="PR00344">
    <property type="entry name" value="BCTRLSENSOR"/>
</dbReference>
<dbReference type="InterPro" id="IPR011006">
    <property type="entry name" value="CheY-like_superfamily"/>
</dbReference>
<dbReference type="InterPro" id="IPR008207">
    <property type="entry name" value="Sig_transdc_His_kin_Hpt_dom"/>
</dbReference>
<dbReference type="GO" id="GO:0000155">
    <property type="term" value="F:phosphorelay sensor kinase activity"/>
    <property type="evidence" value="ECO:0007669"/>
    <property type="project" value="UniProtKB-ARBA"/>
</dbReference>
<dbReference type="SMART" id="SM00073">
    <property type="entry name" value="HPT"/>
    <property type="match status" value="1"/>
</dbReference>
<dbReference type="Pfam" id="PF02518">
    <property type="entry name" value="HATPase_c"/>
    <property type="match status" value="1"/>
</dbReference>
<reference evidence="16" key="1">
    <citation type="submission" date="2017-06" db="EMBL/GenBank/DDBJ databases">
        <authorList>
            <person name="LiPuma J."/>
            <person name="Spilker T."/>
        </authorList>
    </citation>
    <scope>NUCLEOTIDE SEQUENCE [LARGE SCALE GENOMIC DNA]</scope>
    <source>
        <strain evidence="16">AU17325</strain>
    </source>
</reference>
<reference evidence="15 16" key="2">
    <citation type="submission" date="2017-08" db="EMBL/GenBank/DDBJ databases">
        <title>WGS of novel Burkholderia cepaca complex species.</title>
        <authorList>
            <person name="Lipuma J."/>
            <person name="Spilker T."/>
        </authorList>
    </citation>
    <scope>NUCLEOTIDE SEQUENCE [LARGE SCALE GENOMIC DNA]</scope>
    <source>
        <strain evidence="15 16">AU17325</strain>
    </source>
</reference>
<evidence type="ECO:0000313" key="15">
    <source>
        <dbReference type="EMBL" id="OXI36708.1"/>
    </source>
</evidence>
<dbReference type="PANTHER" id="PTHR43395">
    <property type="entry name" value="SENSOR HISTIDINE KINASE CHEA"/>
    <property type="match status" value="1"/>
</dbReference>
<evidence type="ECO:0000259" key="14">
    <source>
        <dbReference type="PROSITE" id="PS50894"/>
    </source>
</evidence>
<evidence type="ECO:0000256" key="5">
    <source>
        <dbReference type="ARBA" id="ARBA00022679"/>
    </source>
</evidence>
<dbReference type="PANTHER" id="PTHR43395:SF1">
    <property type="entry name" value="CHEMOTAXIS PROTEIN CHEA"/>
    <property type="match status" value="1"/>
</dbReference>
<dbReference type="Gene3D" id="1.20.120.160">
    <property type="entry name" value="HPT domain"/>
    <property type="match status" value="1"/>
</dbReference>
<comment type="function">
    <text evidence="8">Involved in the transmission of sensory signals from the chemoreceptors to the flagellar motors. CheA is autophosphorylated; it can transfer its phosphate group to either CheB or CheY.</text>
</comment>
<dbReference type="FunFam" id="3.30.565.10:FF:000016">
    <property type="entry name" value="Chemotaxis protein CheA, putative"/>
    <property type="match status" value="1"/>
</dbReference>
<keyword evidence="5" id="KW-0808">Transferase</keyword>
<gene>
    <name evidence="15" type="ORF">CFB84_32390</name>
</gene>
<keyword evidence="6 15" id="KW-0418">Kinase</keyword>
<dbReference type="Proteomes" id="UP000214600">
    <property type="component" value="Unassembled WGS sequence"/>
</dbReference>
<dbReference type="RefSeq" id="WP_089453459.1">
    <property type="nucleotide sequence ID" value="NZ_JAUJSI010000007.1"/>
</dbReference>
<dbReference type="PROSITE" id="PS50110">
    <property type="entry name" value="RESPONSE_REGULATORY"/>
    <property type="match status" value="1"/>
</dbReference>
<dbReference type="InterPro" id="IPR005467">
    <property type="entry name" value="His_kinase_dom"/>
</dbReference>
<dbReference type="Gene3D" id="3.40.50.2300">
    <property type="match status" value="1"/>
</dbReference>
<keyword evidence="7" id="KW-0902">Two-component regulatory system</keyword>
<dbReference type="Pfam" id="PF01584">
    <property type="entry name" value="CheW"/>
    <property type="match status" value="1"/>
</dbReference>
<dbReference type="InterPro" id="IPR003594">
    <property type="entry name" value="HATPase_dom"/>
</dbReference>
<feature type="modified residue" description="4-aspartylphosphate" evidence="10">
    <location>
        <position position="697"/>
    </location>
</feature>
<dbReference type="EC" id="2.7.13.3" evidence="2"/>
<evidence type="ECO:0000259" key="13">
    <source>
        <dbReference type="PROSITE" id="PS50851"/>
    </source>
</evidence>
<dbReference type="SMART" id="SM00260">
    <property type="entry name" value="CheW"/>
    <property type="match status" value="1"/>
</dbReference>
<accession>A0A228I2R5</accession>
<feature type="domain" description="HPt" evidence="14">
    <location>
        <begin position="5"/>
        <end position="109"/>
    </location>
</feature>
<dbReference type="CDD" id="cd00088">
    <property type="entry name" value="HPT"/>
    <property type="match status" value="1"/>
</dbReference>
<feature type="domain" description="Response regulatory" evidence="12">
    <location>
        <begin position="648"/>
        <end position="764"/>
    </location>
</feature>
<dbReference type="InterPro" id="IPR036641">
    <property type="entry name" value="HPT_dom_sf"/>
</dbReference>
<dbReference type="PROSITE" id="PS50109">
    <property type="entry name" value="HIS_KIN"/>
    <property type="match status" value="1"/>
</dbReference>
<dbReference type="Pfam" id="PF01627">
    <property type="entry name" value="Hpt"/>
    <property type="match status" value="1"/>
</dbReference>
<comment type="caution">
    <text evidence="15">The sequence shown here is derived from an EMBL/GenBank/DDBJ whole genome shotgun (WGS) entry which is preliminary data.</text>
</comment>
<dbReference type="SMART" id="SM00387">
    <property type="entry name" value="HATPase_c"/>
    <property type="match status" value="1"/>
</dbReference>
<dbReference type="InterPro" id="IPR036061">
    <property type="entry name" value="CheW-like_dom_sf"/>
</dbReference>
<evidence type="ECO:0000256" key="2">
    <source>
        <dbReference type="ARBA" id="ARBA00012438"/>
    </source>
</evidence>
<evidence type="ECO:0000256" key="6">
    <source>
        <dbReference type="ARBA" id="ARBA00022777"/>
    </source>
</evidence>
<dbReference type="CDD" id="cd19924">
    <property type="entry name" value="REC_CheV-like"/>
    <property type="match status" value="1"/>
</dbReference>
<keyword evidence="4 10" id="KW-0597">Phosphoprotein</keyword>
<dbReference type="PROSITE" id="PS50894">
    <property type="entry name" value="HPT"/>
    <property type="match status" value="1"/>
</dbReference>